<proteinExistence type="inferred from homology"/>
<dbReference type="InterPro" id="IPR015421">
    <property type="entry name" value="PyrdxlP-dep_Trfase_major"/>
</dbReference>
<geneLocation type="plasmid" evidence="5">
    <name>unnamed</name>
</geneLocation>
<dbReference type="Proteomes" id="UP000215367">
    <property type="component" value="Unassembled WGS sequence"/>
</dbReference>
<dbReference type="InterPro" id="IPR015424">
    <property type="entry name" value="PyrdxlP-dep_Trfase"/>
</dbReference>
<dbReference type="PIRSF" id="PIRSF001434">
    <property type="entry name" value="CGS"/>
    <property type="match status" value="1"/>
</dbReference>
<name>A0A235HE60_AZOBR</name>
<dbReference type="CDD" id="cd00614">
    <property type="entry name" value="CGS_like"/>
    <property type="match status" value="1"/>
</dbReference>
<dbReference type="EC" id="4.4.1.11" evidence="5"/>
<evidence type="ECO:0000256" key="4">
    <source>
        <dbReference type="RuleBase" id="RU362118"/>
    </source>
</evidence>
<keyword evidence="5" id="KW-0614">Plasmid</keyword>
<dbReference type="SUPFAM" id="SSF53383">
    <property type="entry name" value="PLP-dependent transferases"/>
    <property type="match status" value="1"/>
</dbReference>
<dbReference type="InterPro" id="IPR015422">
    <property type="entry name" value="PyrdxlP-dep_Trfase_small"/>
</dbReference>
<dbReference type="PANTHER" id="PTHR11808:SF85">
    <property type="entry name" value="CYSTATHIONINE GAMMA-LYASE-RELATED"/>
    <property type="match status" value="1"/>
</dbReference>
<evidence type="ECO:0000256" key="2">
    <source>
        <dbReference type="ARBA" id="ARBA00022898"/>
    </source>
</evidence>
<evidence type="ECO:0000256" key="1">
    <source>
        <dbReference type="ARBA" id="ARBA00001933"/>
    </source>
</evidence>
<dbReference type="Gene3D" id="3.90.1150.10">
    <property type="entry name" value="Aspartate Aminotransferase, domain 1"/>
    <property type="match status" value="1"/>
</dbReference>
<dbReference type="Gene3D" id="3.40.640.10">
    <property type="entry name" value="Type I PLP-dependent aspartate aminotransferase-like (Major domain)"/>
    <property type="match status" value="1"/>
</dbReference>
<reference evidence="5 6" key="1">
    <citation type="submission" date="2017-07" db="EMBL/GenBank/DDBJ databases">
        <title>Whole genome sequence of Azospirillum brasilense 2A1, a potential biofertilizer strain.</title>
        <authorList>
            <person name="Fontana C.A."/>
            <person name="Toffoli L.M."/>
            <person name="Salazar S.M."/>
            <person name="Puglisi E."/>
            <person name="Pedraza R."/>
            <person name="Bassi D."/>
            <person name="Cocconcelli P.S."/>
        </authorList>
    </citation>
    <scope>NUCLEOTIDE SEQUENCE [LARGE SCALE GENOMIC DNA]</scope>
    <source>
        <strain evidence="5 6">2A1</strain>
        <plasmid evidence="5">unnamed</plasmid>
    </source>
</reference>
<evidence type="ECO:0000313" key="5">
    <source>
        <dbReference type="EMBL" id="OYD83807.1"/>
    </source>
</evidence>
<dbReference type="AlphaFoldDB" id="A0A235HE60"/>
<dbReference type="GO" id="GO:0018826">
    <property type="term" value="F:methionine gamma-lyase activity"/>
    <property type="evidence" value="ECO:0007669"/>
    <property type="project" value="UniProtKB-EC"/>
</dbReference>
<accession>A0A235HE60</accession>
<sequence>MSDHPSNRGRWSGLSTRAIHLGYEPASAQGALTPPVFMTSTYAFETVEDGAALFRGEKDGYIYGRTKNPTQAVLEARIADLEGAEAGLAVASGMAAISATLWTLLSAGDRVVIDHTLYGNSYALFTRGLTRFGIRVEVADFTDPDDLARALALRPALVYFETPANPNLRVIDIAAVSAQAHAAGAMVMVDNTFATPVLQRPIEHGADLVVHSATKFLGGHGDLIAGVVVGPRAIIDRIRGNGLRYLTGATIAPLTAFLLLRGLKTLELRVERHSASAAAVATLLAAHPAVRRIDYPGLPDSPGHAVARRQMSGFGGLVSCELDGGLEAGIRFMNRLVLATRAVSLGDAETLVQHPASMTHATYSAEERARHGIGDGLIRLSIGLENLPDIREDILQALDAVTQTRRPPNAPFREVPR</sequence>
<evidence type="ECO:0000313" key="6">
    <source>
        <dbReference type="Proteomes" id="UP000215367"/>
    </source>
</evidence>
<dbReference type="PROSITE" id="PS00868">
    <property type="entry name" value="CYS_MET_METAB_PP"/>
    <property type="match status" value="1"/>
</dbReference>
<dbReference type="Pfam" id="PF01053">
    <property type="entry name" value="Cys_Met_Meta_PP"/>
    <property type="match status" value="1"/>
</dbReference>
<dbReference type="GO" id="GO:0009086">
    <property type="term" value="P:methionine biosynthetic process"/>
    <property type="evidence" value="ECO:0007669"/>
    <property type="project" value="UniProtKB-ARBA"/>
</dbReference>
<gene>
    <name evidence="5" type="ORF">CHT98_13560</name>
</gene>
<keyword evidence="2 3" id="KW-0663">Pyridoxal phosphate</keyword>
<dbReference type="GO" id="GO:0005737">
    <property type="term" value="C:cytoplasm"/>
    <property type="evidence" value="ECO:0007669"/>
    <property type="project" value="TreeGrafter"/>
</dbReference>
<comment type="caution">
    <text evidence="5">The sequence shown here is derived from an EMBL/GenBank/DDBJ whole genome shotgun (WGS) entry which is preliminary data.</text>
</comment>
<dbReference type="InterPro" id="IPR000277">
    <property type="entry name" value="Cys/Met-Metab_PyrdxlP-dep_enz"/>
</dbReference>
<dbReference type="FunFam" id="3.90.1150.10:FF:000033">
    <property type="entry name" value="Cystathionine gamma-synthase"/>
    <property type="match status" value="1"/>
</dbReference>
<dbReference type="GO" id="GO:0019346">
    <property type="term" value="P:transsulfuration"/>
    <property type="evidence" value="ECO:0007669"/>
    <property type="project" value="InterPro"/>
</dbReference>
<protein>
    <submittedName>
        <fullName evidence="5">Methionine gamma-lyase</fullName>
        <ecNumber evidence="5">4.4.1.11</ecNumber>
    </submittedName>
</protein>
<feature type="modified residue" description="N6-(pyridoxal phosphate)lysine" evidence="3">
    <location>
        <position position="215"/>
    </location>
</feature>
<comment type="cofactor">
    <cofactor evidence="1 4">
        <name>pyridoxal 5'-phosphate</name>
        <dbReference type="ChEBI" id="CHEBI:597326"/>
    </cofactor>
</comment>
<dbReference type="RefSeq" id="WP_094303727.1">
    <property type="nucleotide sequence ID" value="NZ_NOWT01000011.1"/>
</dbReference>
<dbReference type="InterPro" id="IPR054542">
    <property type="entry name" value="Cys_met_metab_PP"/>
</dbReference>
<keyword evidence="5" id="KW-0456">Lyase</keyword>
<dbReference type="PANTHER" id="PTHR11808">
    <property type="entry name" value="TRANS-SULFURATION ENZYME FAMILY MEMBER"/>
    <property type="match status" value="1"/>
</dbReference>
<dbReference type="EMBL" id="NOWT01000011">
    <property type="protein sequence ID" value="OYD83807.1"/>
    <property type="molecule type" value="Genomic_DNA"/>
</dbReference>
<dbReference type="GO" id="GO:0030170">
    <property type="term" value="F:pyridoxal phosphate binding"/>
    <property type="evidence" value="ECO:0007669"/>
    <property type="project" value="InterPro"/>
</dbReference>
<dbReference type="FunFam" id="3.40.640.10:FF:000046">
    <property type="entry name" value="Cystathionine gamma-lyase"/>
    <property type="match status" value="1"/>
</dbReference>
<comment type="similarity">
    <text evidence="4">Belongs to the trans-sulfuration enzymes family.</text>
</comment>
<dbReference type="GO" id="GO:0019343">
    <property type="term" value="P:cysteine biosynthetic process via cystathionine"/>
    <property type="evidence" value="ECO:0007669"/>
    <property type="project" value="TreeGrafter"/>
</dbReference>
<organism evidence="5 6">
    <name type="scientific">Azospirillum brasilense</name>
    <dbReference type="NCBI Taxonomy" id="192"/>
    <lineage>
        <taxon>Bacteria</taxon>
        <taxon>Pseudomonadati</taxon>
        <taxon>Pseudomonadota</taxon>
        <taxon>Alphaproteobacteria</taxon>
        <taxon>Rhodospirillales</taxon>
        <taxon>Azospirillaceae</taxon>
        <taxon>Azospirillum</taxon>
    </lineage>
</organism>
<evidence type="ECO:0000256" key="3">
    <source>
        <dbReference type="PIRSR" id="PIRSR001434-2"/>
    </source>
</evidence>
<dbReference type="GO" id="GO:0004123">
    <property type="term" value="F:cystathionine gamma-lyase activity"/>
    <property type="evidence" value="ECO:0007669"/>
    <property type="project" value="TreeGrafter"/>
</dbReference>